<evidence type="ECO:0000256" key="2">
    <source>
        <dbReference type="ARBA" id="ARBA00023186"/>
    </source>
</evidence>
<evidence type="ECO:0000313" key="6">
    <source>
        <dbReference type="Proteomes" id="UP000054454"/>
    </source>
</evidence>
<dbReference type="GO" id="GO:0043248">
    <property type="term" value="P:proteasome assembly"/>
    <property type="evidence" value="ECO:0007669"/>
    <property type="project" value="TreeGrafter"/>
</dbReference>
<organism evidence="5 6">
    <name type="scientific">Pneumocystis carinii (strain B80)</name>
    <name type="common">Rat pneumocystis pneumonia agent</name>
    <name type="synonym">Pneumocystis carinii f. sp. carinii</name>
    <dbReference type="NCBI Taxonomy" id="1408658"/>
    <lineage>
        <taxon>Eukaryota</taxon>
        <taxon>Fungi</taxon>
        <taxon>Dikarya</taxon>
        <taxon>Ascomycota</taxon>
        <taxon>Taphrinomycotina</taxon>
        <taxon>Pneumocystomycetes</taxon>
        <taxon>Pneumocystaceae</taxon>
        <taxon>Pneumocystis</taxon>
    </lineage>
</organism>
<dbReference type="OrthoDB" id="10260712at2759"/>
<dbReference type="PANTHER" id="PTHR12970:SF1">
    <property type="entry name" value="PROTEASOME ASSEMBLY CHAPERONE 2"/>
    <property type="match status" value="1"/>
</dbReference>
<comment type="caution">
    <text evidence="5">The sequence shown here is derived from an EMBL/GenBank/DDBJ whole genome shotgun (WGS) entry which is preliminary data.</text>
</comment>
<name>A0A0W4ZJE5_PNEC8</name>
<dbReference type="InterPro" id="IPR019151">
    <property type="entry name" value="Proteasome_assmbl_chaperone_2"/>
</dbReference>
<dbReference type="PIRSF" id="PIRSF010044">
    <property type="entry name" value="UCP010044"/>
    <property type="match status" value="1"/>
</dbReference>
<comment type="subunit">
    <text evidence="4">Component of the 20S proteasome chaperone.</text>
</comment>
<keyword evidence="6" id="KW-1185">Reference proteome</keyword>
<comment type="function">
    <text evidence="4">Involved in 20S proteasome assembly.</text>
</comment>
<evidence type="ECO:0000256" key="3">
    <source>
        <dbReference type="ARBA" id="ARBA00025745"/>
    </source>
</evidence>
<accession>A0A0W4ZJE5</accession>
<dbReference type="InterPro" id="IPR016562">
    <property type="entry name" value="Proteasome_assmbl_chp_2_euk"/>
</dbReference>
<evidence type="ECO:0000256" key="4">
    <source>
        <dbReference type="PIRNR" id="PIRNR010044"/>
    </source>
</evidence>
<dbReference type="InterPro" id="IPR038389">
    <property type="entry name" value="PSMG2_sf"/>
</dbReference>
<dbReference type="Gene3D" id="3.40.50.10900">
    <property type="entry name" value="PAC-like subunit"/>
    <property type="match status" value="1"/>
</dbReference>
<sequence>MENKEFSMFYGTILVIPVVSIGNVPQLAVDLLVHSAGLSRKAILDNSLLYPFAGPREDAGAPCYGGIATALDVFGDDKITVIQQRSPILPGEKRSFVEKVLLPFIKKGQFCEVIVLGSTDACRRNDAEIEGPKEFILSTLQTVSGLSEYFSTLKLISGSKKVFPKLFSSGALIPLLEYALSQNVSMTALVMYVMEGDNTEDAKRMARITAKACKLDDLAENLECPKSWDYLFGKELKIGFEGGMFW</sequence>
<proteinExistence type="inferred from homology"/>
<evidence type="ECO:0000313" key="5">
    <source>
        <dbReference type="EMBL" id="KTW28508.1"/>
    </source>
</evidence>
<dbReference type="VEuPathDB" id="FungiDB:T552_01767"/>
<gene>
    <name evidence="5" type="ORF">T552_01767</name>
</gene>
<dbReference type="GO" id="GO:0005829">
    <property type="term" value="C:cytosol"/>
    <property type="evidence" value="ECO:0007669"/>
    <property type="project" value="TreeGrafter"/>
</dbReference>
<dbReference type="Pfam" id="PF09754">
    <property type="entry name" value="PAC2"/>
    <property type="match status" value="1"/>
</dbReference>
<keyword evidence="2 4" id="KW-0143">Chaperone</keyword>
<dbReference type="PANTHER" id="PTHR12970">
    <property type="entry name" value="PROTEASOME ASSEMBLY CHAPERONE 2"/>
    <property type="match status" value="1"/>
</dbReference>
<dbReference type="GeneID" id="28936537"/>
<protein>
    <recommendedName>
        <fullName evidence="1 4">Proteasome assembly chaperone 2</fullName>
    </recommendedName>
</protein>
<dbReference type="EMBL" id="LFVZ01000007">
    <property type="protein sequence ID" value="KTW28508.1"/>
    <property type="molecule type" value="Genomic_DNA"/>
</dbReference>
<dbReference type="RefSeq" id="XP_018226051.1">
    <property type="nucleotide sequence ID" value="XM_018370334.1"/>
</dbReference>
<dbReference type="GO" id="GO:0005634">
    <property type="term" value="C:nucleus"/>
    <property type="evidence" value="ECO:0007669"/>
    <property type="project" value="TreeGrafter"/>
</dbReference>
<dbReference type="AlphaFoldDB" id="A0A0W4ZJE5"/>
<comment type="similarity">
    <text evidence="3 4">Belongs to the PSMG2 family.</text>
</comment>
<reference evidence="6" key="1">
    <citation type="journal article" date="2016" name="Nat. Commun.">
        <title>Genome analysis of three Pneumocystis species reveals adaptation mechanisms to life exclusively in mammalian hosts.</title>
        <authorList>
            <person name="Ma L."/>
            <person name="Chen Z."/>
            <person name="Huang D.W."/>
            <person name="Kutty G."/>
            <person name="Ishihara M."/>
            <person name="Wang H."/>
            <person name="Abouelleil A."/>
            <person name="Bishop L."/>
            <person name="Davey E."/>
            <person name="Deng R."/>
            <person name="Deng X."/>
            <person name="Fan L."/>
            <person name="Fantoni G."/>
            <person name="Fitzgerald M."/>
            <person name="Gogineni E."/>
            <person name="Goldberg J.M."/>
            <person name="Handley G."/>
            <person name="Hu X."/>
            <person name="Huber C."/>
            <person name="Jiao X."/>
            <person name="Jones K."/>
            <person name="Levin J.Z."/>
            <person name="Liu Y."/>
            <person name="Macdonald P."/>
            <person name="Melnikov A."/>
            <person name="Raley C."/>
            <person name="Sassi M."/>
            <person name="Sherman B.T."/>
            <person name="Song X."/>
            <person name="Sykes S."/>
            <person name="Tran B."/>
            <person name="Walsh L."/>
            <person name="Xia Y."/>
            <person name="Yang J."/>
            <person name="Young S."/>
            <person name="Zeng Q."/>
            <person name="Zheng X."/>
            <person name="Stephens R."/>
            <person name="Nusbaum C."/>
            <person name="Birren B.W."/>
            <person name="Azadi P."/>
            <person name="Lempicki R.A."/>
            <person name="Cuomo C.A."/>
            <person name="Kovacs J.A."/>
        </authorList>
    </citation>
    <scope>NUCLEOTIDE SEQUENCE [LARGE SCALE GENOMIC DNA]</scope>
    <source>
        <strain evidence="6">B80</strain>
    </source>
</reference>
<evidence type="ECO:0000256" key="1">
    <source>
        <dbReference type="ARBA" id="ARBA00019186"/>
    </source>
</evidence>
<dbReference type="Proteomes" id="UP000054454">
    <property type="component" value="Unassembled WGS sequence"/>
</dbReference>